<dbReference type="InterPro" id="IPR013727">
    <property type="entry name" value="2CSK_N"/>
</dbReference>
<dbReference type="RefSeq" id="WP_147849284.1">
    <property type="nucleotide sequence ID" value="NZ_VDUZ01000028.1"/>
</dbReference>
<protein>
    <recommendedName>
        <fullName evidence="3">histidine kinase</fullName>
        <ecNumber evidence="3">2.7.13.3</ecNumber>
    </recommendedName>
</protein>
<dbReference type="GO" id="GO:0005524">
    <property type="term" value="F:ATP binding"/>
    <property type="evidence" value="ECO:0007669"/>
    <property type="project" value="UniProtKB-KW"/>
</dbReference>
<evidence type="ECO:0000256" key="12">
    <source>
        <dbReference type="ARBA" id="ARBA00023136"/>
    </source>
</evidence>
<evidence type="ECO:0000256" key="11">
    <source>
        <dbReference type="ARBA" id="ARBA00023012"/>
    </source>
</evidence>
<dbReference type="InterPro" id="IPR050428">
    <property type="entry name" value="TCS_sensor_his_kinase"/>
</dbReference>
<accession>A0A5C8PGV9</accession>
<dbReference type="AlphaFoldDB" id="A0A5C8PGV9"/>
<keyword evidence="8" id="KW-0418">Kinase</keyword>
<dbReference type="Gene3D" id="3.30.565.10">
    <property type="entry name" value="Histidine kinase-like ATPase, C-terminal domain"/>
    <property type="match status" value="1"/>
</dbReference>
<evidence type="ECO:0000256" key="2">
    <source>
        <dbReference type="ARBA" id="ARBA00004141"/>
    </source>
</evidence>
<evidence type="ECO:0000256" key="5">
    <source>
        <dbReference type="ARBA" id="ARBA00022679"/>
    </source>
</evidence>
<comment type="catalytic activity">
    <reaction evidence="1">
        <text>ATP + protein L-histidine = ADP + protein N-phospho-L-histidine.</text>
        <dbReference type="EC" id="2.7.13.3"/>
    </reaction>
</comment>
<name>A0A5C8PGV9_9HYPH</name>
<dbReference type="CDD" id="cd00082">
    <property type="entry name" value="HisKA"/>
    <property type="match status" value="1"/>
</dbReference>
<evidence type="ECO:0000256" key="4">
    <source>
        <dbReference type="ARBA" id="ARBA00022553"/>
    </source>
</evidence>
<evidence type="ECO:0000256" key="10">
    <source>
        <dbReference type="ARBA" id="ARBA00022989"/>
    </source>
</evidence>
<keyword evidence="4" id="KW-0597">Phosphoprotein</keyword>
<dbReference type="Pfam" id="PF00512">
    <property type="entry name" value="HisKA"/>
    <property type="match status" value="1"/>
</dbReference>
<evidence type="ECO:0000259" key="13">
    <source>
        <dbReference type="PROSITE" id="PS50109"/>
    </source>
</evidence>
<comment type="caution">
    <text evidence="15">The sequence shown here is derived from an EMBL/GenBank/DDBJ whole genome shotgun (WGS) entry which is preliminary data.</text>
</comment>
<dbReference type="InterPro" id="IPR004358">
    <property type="entry name" value="Sig_transdc_His_kin-like_C"/>
</dbReference>
<reference evidence="15 16" key="1">
    <citation type="submission" date="2019-06" db="EMBL/GenBank/DDBJ databases">
        <title>New taxonomy in bacterial strain CC-CFT640, isolated from vineyard.</title>
        <authorList>
            <person name="Lin S.-Y."/>
            <person name="Tsai C.-F."/>
            <person name="Young C.-C."/>
        </authorList>
    </citation>
    <scope>NUCLEOTIDE SEQUENCE [LARGE SCALE GENOMIC DNA]</scope>
    <source>
        <strain evidence="15 16">CC-CFT640</strain>
    </source>
</reference>
<dbReference type="PRINTS" id="PR00344">
    <property type="entry name" value="BCTRLSENSOR"/>
</dbReference>
<dbReference type="Pfam" id="PF02518">
    <property type="entry name" value="HATPase_c"/>
    <property type="match status" value="1"/>
</dbReference>
<keyword evidence="5" id="KW-0808">Transferase</keyword>
<dbReference type="EMBL" id="VDUZ01000028">
    <property type="protein sequence ID" value="TXL73028.1"/>
    <property type="molecule type" value="Genomic_DNA"/>
</dbReference>
<dbReference type="SMART" id="SM00388">
    <property type="entry name" value="HisKA"/>
    <property type="match status" value="1"/>
</dbReference>
<keyword evidence="9" id="KW-0067">ATP-binding</keyword>
<proteinExistence type="predicted"/>
<dbReference type="EC" id="2.7.13.3" evidence="3"/>
<dbReference type="InterPro" id="IPR003594">
    <property type="entry name" value="HATPase_dom"/>
</dbReference>
<dbReference type="Proteomes" id="UP000321638">
    <property type="component" value="Unassembled WGS sequence"/>
</dbReference>
<dbReference type="OrthoDB" id="913606at2"/>
<evidence type="ECO:0000256" key="1">
    <source>
        <dbReference type="ARBA" id="ARBA00000085"/>
    </source>
</evidence>
<dbReference type="PANTHER" id="PTHR45436">
    <property type="entry name" value="SENSOR HISTIDINE KINASE YKOH"/>
    <property type="match status" value="1"/>
</dbReference>
<dbReference type="InterPro" id="IPR036890">
    <property type="entry name" value="HATPase_C_sf"/>
</dbReference>
<dbReference type="InterPro" id="IPR005467">
    <property type="entry name" value="His_kinase_dom"/>
</dbReference>
<keyword evidence="12" id="KW-0472">Membrane</keyword>
<comment type="subcellular location">
    <subcellularLocation>
        <location evidence="2">Membrane</location>
        <topology evidence="2">Multi-pass membrane protein</topology>
    </subcellularLocation>
</comment>
<evidence type="ECO:0000256" key="8">
    <source>
        <dbReference type="ARBA" id="ARBA00022777"/>
    </source>
</evidence>
<keyword evidence="7" id="KW-0547">Nucleotide-binding</keyword>
<sequence>MRSIRRNLLLVLMAAATAIVGLSAVVTYRIARQEVDTLFDYQLRQVALSVGERNMDMALVPGLVTPDPALDLVVQIWRRDGVTIYFSHPHRVLPNWARMGYADVETSDGTWRVFALQLQGRTVQVAQPMSVRRRQALSAASHILVPSLLLLPALAIGIWIAVGRGLQPLEQLTAALTRRRPGELGLLALSSPPAEIAPVVDALNDLLARLEKALSLQRAFVADAAHELRTPLAALRLQAQLVERATDDAARAKAVGELKRGLDRMTHVVGQLLTLARQEPGAAGPPPAAADLAALAREAIAGQVDVAIAKGIDLGAAALDDNARTVGDPAALGVLISNLLDNAIRYTPPGGTVDVTVGIADGRPYLEVADSGPGIAAQDRPHVFDRFYRGKDTHEPGSGLGLAIVKVIAERHRADIVLGDSRAGGLSARVVFAAGTSEIDMQPLPLSKP</sequence>
<dbReference type="InterPro" id="IPR003661">
    <property type="entry name" value="HisK_dim/P_dom"/>
</dbReference>
<keyword evidence="10" id="KW-1133">Transmembrane helix</keyword>
<keyword evidence="11" id="KW-0902">Two-component regulatory system</keyword>
<dbReference type="Pfam" id="PF08521">
    <property type="entry name" value="2CSK_N"/>
    <property type="match status" value="1"/>
</dbReference>
<evidence type="ECO:0000259" key="14">
    <source>
        <dbReference type="PROSITE" id="PS50885"/>
    </source>
</evidence>
<organism evidence="15 16">
    <name type="scientific">Vineibacter terrae</name>
    <dbReference type="NCBI Taxonomy" id="2586908"/>
    <lineage>
        <taxon>Bacteria</taxon>
        <taxon>Pseudomonadati</taxon>
        <taxon>Pseudomonadota</taxon>
        <taxon>Alphaproteobacteria</taxon>
        <taxon>Hyphomicrobiales</taxon>
        <taxon>Vineibacter</taxon>
    </lineage>
</organism>
<gene>
    <name evidence="15" type="ORF">FHP25_22805</name>
</gene>
<feature type="domain" description="HAMP" evidence="14">
    <location>
        <begin position="163"/>
        <end position="215"/>
    </location>
</feature>
<evidence type="ECO:0000256" key="9">
    <source>
        <dbReference type="ARBA" id="ARBA00022840"/>
    </source>
</evidence>
<dbReference type="GO" id="GO:0000155">
    <property type="term" value="F:phosphorelay sensor kinase activity"/>
    <property type="evidence" value="ECO:0007669"/>
    <property type="project" value="InterPro"/>
</dbReference>
<feature type="domain" description="Histidine kinase" evidence="13">
    <location>
        <begin position="223"/>
        <end position="436"/>
    </location>
</feature>
<evidence type="ECO:0000313" key="15">
    <source>
        <dbReference type="EMBL" id="TXL73028.1"/>
    </source>
</evidence>
<evidence type="ECO:0000256" key="7">
    <source>
        <dbReference type="ARBA" id="ARBA00022741"/>
    </source>
</evidence>
<dbReference type="InterPro" id="IPR036097">
    <property type="entry name" value="HisK_dim/P_sf"/>
</dbReference>
<dbReference type="PROSITE" id="PS50109">
    <property type="entry name" value="HIS_KIN"/>
    <property type="match status" value="1"/>
</dbReference>
<dbReference type="PROSITE" id="PS50885">
    <property type="entry name" value="HAMP"/>
    <property type="match status" value="1"/>
</dbReference>
<evidence type="ECO:0000313" key="16">
    <source>
        <dbReference type="Proteomes" id="UP000321638"/>
    </source>
</evidence>
<dbReference type="SMART" id="SM00387">
    <property type="entry name" value="HATPase_c"/>
    <property type="match status" value="1"/>
</dbReference>
<dbReference type="Gene3D" id="1.10.287.130">
    <property type="match status" value="1"/>
</dbReference>
<dbReference type="InterPro" id="IPR003660">
    <property type="entry name" value="HAMP_dom"/>
</dbReference>
<dbReference type="CDD" id="cd00075">
    <property type="entry name" value="HATPase"/>
    <property type="match status" value="1"/>
</dbReference>
<evidence type="ECO:0000256" key="3">
    <source>
        <dbReference type="ARBA" id="ARBA00012438"/>
    </source>
</evidence>
<dbReference type="SUPFAM" id="SSF55874">
    <property type="entry name" value="ATPase domain of HSP90 chaperone/DNA topoisomerase II/histidine kinase"/>
    <property type="match status" value="1"/>
</dbReference>
<dbReference type="PANTHER" id="PTHR45436:SF14">
    <property type="entry name" value="SENSOR PROTEIN QSEC"/>
    <property type="match status" value="1"/>
</dbReference>
<keyword evidence="16" id="KW-1185">Reference proteome</keyword>
<dbReference type="SUPFAM" id="SSF47384">
    <property type="entry name" value="Homodimeric domain of signal transducing histidine kinase"/>
    <property type="match status" value="1"/>
</dbReference>
<evidence type="ECO:0000256" key="6">
    <source>
        <dbReference type="ARBA" id="ARBA00022692"/>
    </source>
</evidence>
<dbReference type="GO" id="GO:0005886">
    <property type="term" value="C:plasma membrane"/>
    <property type="evidence" value="ECO:0007669"/>
    <property type="project" value="TreeGrafter"/>
</dbReference>
<dbReference type="Gene3D" id="1.20.5.1040">
    <property type="entry name" value="Sensor protein qsec"/>
    <property type="match status" value="1"/>
</dbReference>
<keyword evidence="6" id="KW-0812">Transmembrane</keyword>